<dbReference type="GO" id="GO:0016020">
    <property type="term" value="C:membrane"/>
    <property type="evidence" value="ECO:0007669"/>
    <property type="project" value="UniProtKB-SubCell"/>
</dbReference>
<dbReference type="EMBL" id="JBAMMX010000005">
    <property type="protein sequence ID" value="KAK6939204.1"/>
    <property type="molecule type" value="Genomic_DNA"/>
</dbReference>
<evidence type="ECO:0000256" key="8">
    <source>
        <dbReference type="SAM" id="MobiDB-lite"/>
    </source>
</evidence>
<dbReference type="PANTHER" id="PTHR31942:SF117">
    <property type="entry name" value="MLO-LIKE PROTEIN"/>
    <property type="match status" value="1"/>
</dbReference>
<name>A0AAN8VSB1_9MAGN</name>
<feature type="transmembrane region" description="Helical" evidence="9">
    <location>
        <begin position="38"/>
        <end position="54"/>
    </location>
</feature>
<keyword evidence="7" id="KW-0568">Pathogenesis-related protein</keyword>
<dbReference type="Pfam" id="PF03094">
    <property type="entry name" value="Mlo"/>
    <property type="match status" value="2"/>
</dbReference>
<dbReference type="Proteomes" id="UP001370490">
    <property type="component" value="Unassembled WGS sequence"/>
</dbReference>
<sequence length="310" mass="34255">MAAGGGGDRGRKETATWAVTTVCAVFVIISIIMEHGIHSLECLVGLVLFNFTGFKKKQKKAMSEALEKIKAGEDFFFLNYLFLCSKGDHNISLRILIAFYVYFRWGGGSRVDATGGNSMLPCKEEDKKKGNYDSEDDDGGGQGRRRLLVYAQDVVARRALAAASGDTDHCAKNFANDATRFRFAHQTSFVGLSQIPGARWVNAFQMAYFLWTSMGSHMKQAIFEEQTKKAIMKWRKLAKDKKKKLGDAGKDKDVASGLKSNENTSSRGTSPLHLLHNHHHHHSSATDLPSVLNSPTTSYPSDAELSEIKV</sequence>
<accession>A0AAN8VSB1</accession>
<feature type="compositionally biased region" description="Basic and acidic residues" evidence="8">
    <location>
        <begin position="122"/>
        <end position="132"/>
    </location>
</feature>
<organism evidence="10 11">
    <name type="scientific">Dillenia turbinata</name>
    <dbReference type="NCBI Taxonomy" id="194707"/>
    <lineage>
        <taxon>Eukaryota</taxon>
        <taxon>Viridiplantae</taxon>
        <taxon>Streptophyta</taxon>
        <taxon>Embryophyta</taxon>
        <taxon>Tracheophyta</taxon>
        <taxon>Spermatophyta</taxon>
        <taxon>Magnoliopsida</taxon>
        <taxon>eudicotyledons</taxon>
        <taxon>Gunneridae</taxon>
        <taxon>Pentapetalae</taxon>
        <taxon>Dilleniales</taxon>
        <taxon>Dilleniaceae</taxon>
        <taxon>Dillenia</taxon>
    </lineage>
</organism>
<protein>
    <submittedName>
        <fullName evidence="10">Mlo-related protein</fullName>
    </submittedName>
</protein>
<feature type="compositionally biased region" description="Polar residues" evidence="8">
    <location>
        <begin position="258"/>
        <end position="269"/>
    </location>
</feature>
<reference evidence="10 11" key="1">
    <citation type="submission" date="2023-12" db="EMBL/GenBank/DDBJ databases">
        <title>A high-quality genome assembly for Dillenia turbinata (Dilleniales).</title>
        <authorList>
            <person name="Chanderbali A."/>
        </authorList>
    </citation>
    <scope>NUCLEOTIDE SEQUENCE [LARGE SCALE GENOMIC DNA]</scope>
    <source>
        <strain evidence="10">LSX21</strain>
        <tissue evidence="10">Leaf</tissue>
    </source>
</reference>
<feature type="region of interest" description="Disordered" evidence="8">
    <location>
        <begin position="122"/>
        <end position="143"/>
    </location>
</feature>
<dbReference type="PANTHER" id="PTHR31942">
    <property type="entry name" value="MLO-LIKE PROTEIN 1"/>
    <property type="match status" value="1"/>
</dbReference>
<evidence type="ECO:0000313" key="10">
    <source>
        <dbReference type="EMBL" id="KAK6939204.1"/>
    </source>
</evidence>
<keyword evidence="6 9" id="KW-0472">Membrane</keyword>
<keyword evidence="4" id="KW-0611">Plant defense</keyword>
<dbReference type="InterPro" id="IPR004326">
    <property type="entry name" value="Mlo"/>
</dbReference>
<evidence type="ECO:0000256" key="7">
    <source>
        <dbReference type="ARBA" id="ARBA00023265"/>
    </source>
</evidence>
<proteinExistence type="inferred from homology"/>
<keyword evidence="3 9" id="KW-0812">Transmembrane</keyword>
<gene>
    <name evidence="10" type="ORF">RJ641_028735</name>
</gene>
<comment type="subcellular location">
    <subcellularLocation>
        <location evidence="1">Membrane</location>
        <topology evidence="1">Multi-pass membrane protein</topology>
    </subcellularLocation>
</comment>
<keyword evidence="5 9" id="KW-1133">Transmembrane helix</keyword>
<feature type="compositionally biased region" description="Polar residues" evidence="8">
    <location>
        <begin position="285"/>
        <end position="300"/>
    </location>
</feature>
<evidence type="ECO:0000256" key="5">
    <source>
        <dbReference type="ARBA" id="ARBA00022989"/>
    </source>
</evidence>
<dbReference type="AlphaFoldDB" id="A0AAN8VSB1"/>
<evidence type="ECO:0000256" key="2">
    <source>
        <dbReference type="ARBA" id="ARBA00006574"/>
    </source>
</evidence>
<evidence type="ECO:0000256" key="6">
    <source>
        <dbReference type="ARBA" id="ARBA00023136"/>
    </source>
</evidence>
<feature type="transmembrane region" description="Helical" evidence="9">
    <location>
        <begin position="15"/>
        <end position="32"/>
    </location>
</feature>
<evidence type="ECO:0000313" key="11">
    <source>
        <dbReference type="Proteomes" id="UP001370490"/>
    </source>
</evidence>
<evidence type="ECO:0000256" key="3">
    <source>
        <dbReference type="ARBA" id="ARBA00022692"/>
    </source>
</evidence>
<dbReference type="GO" id="GO:0006952">
    <property type="term" value="P:defense response"/>
    <property type="evidence" value="ECO:0007669"/>
    <property type="project" value="UniProtKB-KW"/>
</dbReference>
<feature type="compositionally biased region" description="Basic and acidic residues" evidence="8">
    <location>
        <begin position="245"/>
        <end position="254"/>
    </location>
</feature>
<evidence type="ECO:0000256" key="9">
    <source>
        <dbReference type="SAM" id="Phobius"/>
    </source>
</evidence>
<comment type="similarity">
    <text evidence="2">Belongs to the MLO family.</text>
</comment>
<evidence type="ECO:0000256" key="4">
    <source>
        <dbReference type="ARBA" id="ARBA00022821"/>
    </source>
</evidence>
<feature type="region of interest" description="Disordered" evidence="8">
    <location>
        <begin position="242"/>
        <end position="310"/>
    </location>
</feature>
<keyword evidence="11" id="KW-1185">Reference proteome</keyword>
<comment type="caution">
    <text evidence="10">The sequence shown here is derived from an EMBL/GenBank/DDBJ whole genome shotgun (WGS) entry which is preliminary data.</text>
</comment>
<feature type="non-terminal residue" evidence="10">
    <location>
        <position position="310"/>
    </location>
</feature>
<evidence type="ECO:0000256" key="1">
    <source>
        <dbReference type="ARBA" id="ARBA00004141"/>
    </source>
</evidence>